<accession>A0A6A5ZP89</accession>
<reference evidence="1" key="1">
    <citation type="journal article" date="2020" name="Stud. Mycol.">
        <title>101 Dothideomycetes genomes: a test case for predicting lifestyles and emergence of pathogens.</title>
        <authorList>
            <person name="Haridas S."/>
            <person name="Albert R."/>
            <person name="Binder M."/>
            <person name="Bloem J."/>
            <person name="Labutti K."/>
            <person name="Salamov A."/>
            <person name="Andreopoulos B."/>
            <person name="Baker S."/>
            <person name="Barry K."/>
            <person name="Bills G."/>
            <person name="Bluhm B."/>
            <person name="Cannon C."/>
            <person name="Castanera R."/>
            <person name="Culley D."/>
            <person name="Daum C."/>
            <person name="Ezra D."/>
            <person name="Gonzalez J."/>
            <person name="Henrissat B."/>
            <person name="Kuo A."/>
            <person name="Liang C."/>
            <person name="Lipzen A."/>
            <person name="Lutzoni F."/>
            <person name="Magnuson J."/>
            <person name="Mondo S."/>
            <person name="Nolan M."/>
            <person name="Ohm R."/>
            <person name="Pangilinan J."/>
            <person name="Park H.-J."/>
            <person name="Ramirez L."/>
            <person name="Alfaro M."/>
            <person name="Sun H."/>
            <person name="Tritt A."/>
            <person name="Yoshinaga Y."/>
            <person name="Zwiers L.-H."/>
            <person name="Turgeon B."/>
            <person name="Goodwin S."/>
            <person name="Spatafora J."/>
            <person name="Crous P."/>
            <person name="Grigoriev I."/>
        </authorList>
    </citation>
    <scope>NUCLEOTIDE SEQUENCE</scope>
    <source>
        <strain evidence="1">CBS 627.86</strain>
    </source>
</reference>
<dbReference type="OrthoDB" id="5386682at2759"/>
<keyword evidence="2" id="KW-1185">Reference proteome</keyword>
<dbReference type="Proteomes" id="UP000799770">
    <property type="component" value="Unassembled WGS sequence"/>
</dbReference>
<evidence type="ECO:0000313" key="2">
    <source>
        <dbReference type="Proteomes" id="UP000799770"/>
    </source>
</evidence>
<sequence>MGSLRVDYKLSFYDIWESLIHFVFFQAKSIERNEIQVEYAEINSVGQRDNGLSNNERRVSIVRTAGVVQKALRQQIEMERNSSNAIADTIQYPVIRAVGYIAGEIVRIGPAYESLIGSFRAHQNWTSCWADHYQAAEDLEMLRRINEEYSAQILSYETHHLKRIQLIRNSNVVAWPTTNLECDLNSTSFEHFQSGIEVDETEVDPQICLGTGYVIGLVPRGARLGDVIVRFWNCDAAIVMRPITLSSSSAEPCFSLVGRADVAEVLDRQATPGSDPRAEQYLSGAAVPGFETNTQHKGALFVNLDMRTLQLITACIST</sequence>
<gene>
    <name evidence="1" type="ORF">BDV96DRAFT_485766</name>
</gene>
<proteinExistence type="predicted"/>
<dbReference type="AlphaFoldDB" id="A0A6A5ZP89"/>
<name>A0A6A5ZP89_9PLEO</name>
<evidence type="ECO:0000313" key="1">
    <source>
        <dbReference type="EMBL" id="KAF2120038.1"/>
    </source>
</evidence>
<organism evidence="1 2">
    <name type="scientific">Lophiotrema nucula</name>
    <dbReference type="NCBI Taxonomy" id="690887"/>
    <lineage>
        <taxon>Eukaryota</taxon>
        <taxon>Fungi</taxon>
        <taxon>Dikarya</taxon>
        <taxon>Ascomycota</taxon>
        <taxon>Pezizomycotina</taxon>
        <taxon>Dothideomycetes</taxon>
        <taxon>Pleosporomycetidae</taxon>
        <taxon>Pleosporales</taxon>
        <taxon>Lophiotremataceae</taxon>
        <taxon>Lophiotrema</taxon>
    </lineage>
</organism>
<protein>
    <submittedName>
        <fullName evidence="1">Uncharacterized protein</fullName>
    </submittedName>
</protein>
<dbReference type="EMBL" id="ML977314">
    <property type="protein sequence ID" value="KAF2120038.1"/>
    <property type="molecule type" value="Genomic_DNA"/>
</dbReference>